<evidence type="ECO:0000313" key="3">
    <source>
        <dbReference type="Proteomes" id="UP000274131"/>
    </source>
</evidence>
<organism evidence="4">
    <name type="scientific">Enterobius vermicularis</name>
    <name type="common">Human pinworm</name>
    <dbReference type="NCBI Taxonomy" id="51028"/>
    <lineage>
        <taxon>Eukaryota</taxon>
        <taxon>Metazoa</taxon>
        <taxon>Ecdysozoa</taxon>
        <taxon>Nematoda</taxon>
        <taxon>Chromadorea</taxon>
        <taxon>Rhabditida</taxon>
        <taxon>Spirurina</taxon>
        <taxon>Oxyuridomorpha</taxon>
        <taxon>Oxyuroidea</taxon>
        <taxon>Oxyuridae</taxon>
        <taxon>Enterobius</taxon>
    </lineage>
</organism>
<evidence type="ECO:0000313" key="2">
    <source>
        <dbReference type="EMBL" id="VDD95141.1"/>
    </source>
</evidence>
<evidence type="ECO:0000256" key="1">
    <source>
        <dbReference type="SAM" id="Phobius"/>
    </source>
</evidence>
<dbReference type="AlphaFoldDB" id="A0A0N4VI96"/>
<accession>A0A0N4VI96</accession>
<keyword evidence="1" id="KW-1133">Transmembrane helix</keyword>
<dbReference type="Proteomes" id="UP000274131">
    <property type="component" value="Unassembled WGS sequence"/>
</dbReference>
<dbReference type="EMBL" id="UXUI01010366">
    <property type="protein sequence ID" value="VDD95141.1"/>
    <property type="molecule type" value="Genomic_DNA"/>
</dbReference>
<gene>
    <name evidence="2" type="ORF">EVEC_LOCUS9892</name>
</gene>
<dbReference type="WBParaSite" id="EVEC_0001054901-mRNA-1">
    <property type="protein sequence ID" value="EVEC_0001054901-mRNA-1"/>
    <property type="gene ID" value="EVEC_0001054901"/>
</dbReference>
<name>A0A0N4VI96_ENTVE</name>
<keyword evidence="1" id="KW-0472">Membrane</keyword>
<keyword evidence="3" id="KW-1185">Reference proteome</keyword>
<protein>
    <submittedName>
        <fullName evidence="2 4">Uncharacterized protein</fullName>
    </submittedName>
</protein>
<sequence length="181" mass="18366">MIVDVISEGFRGGRLGGRGMSAFKGKARSLGMKKPGVLKNKSVKSIGRGLKSGFKTAGGLFKGAVSGLGGLASSIGGLALDSFDLDSFDFPKYRYGITQQLLLVGGGILVAVIGACFAGGAQLLGRGPAQSLPGSISSYGLQGSYGATGYGTGYSGLIYGAGTYSQPSYYSPAANVYESLY</sequence>
<reference evidence="2 3" key="2">
    <citation type="submission" date="2018-10" db="EMBL/GenBank/DDBJ databases">
        <authorList>
            <consortium name="Pathogen Informatics"/>
        </authorList>
    </citation>
    <scope>NUCLEOTIDE SEQUENCE [LARGE SCALE GENOMIC DNA]</scope>
</reference>
<feature type="transmembrane region" description="Helical" evidence="1">
    <location>
        <begin position="100"/>
        <end position="124"/>
    </location>
</feature>
<reference evidence="4" key="1">
    <citation type="submission" date="2017-02" db="UniProtKB">
        <authorList>
            <consortium name="WormBaseParasite"/>
        </authorList>
    </citation>
    <scope>IDENTIFICATION</scope>
</reference>
<evidence type="ECO:0000313" key="4">
    <source>
        <dbReference type="WBParaSite" id="EVEC_0001054901-mRNA-1"/>
    </source>
</evidence>
<keyword evidence="1" id="KW-0812">Transmembrane</keyword>
<proteinExistence type="predicted"/>